<gene>
    <name evidence="1" type="ORF">HCT48_04660</name>
</gene>
<dbReference type="EMBL" id="JAATLM010000001">
    <property type="protein sequence ID" value="NIZ69505.1"/>
    <property type="molecule type" value="Genomic_DNA"/>
</dbReference>
<protein>
    <submittedName>
        <fullName evidence="1">Uncharacterized protein</fullName>
    </submittedName>
</protein>
<accession>A0A968GKH2</accession>
<comment type="caution">
    <text evidence="1">The sequence shown here is derived from an EMBL/GenBank/DDBJ whole genome shotgun (WGS) entry which is preliminary data.</text>
</comment>
<reference evidence="1" key="1">
    <citation type="submission" date="2020-03" db="EMBL/GenBank/DDBJ databases">
        <title>Spirochaetal bacteria isolated from arthropods constitute a novel genus Entomospira genus novum within the order Spirochaetales.</title>
        <authorList>
            <person name="Grana-Miraglia L."/>
            <person name="Sikutova S."/>
            <person name="Fingerle V."/>
            <person name="Sing A."/>
            <person name="Castillo-Ramirez S."/>
            <person name="Margos G."/>
            <person name="Rudolf I."/>
        </authorList>
    </citation>
    <scope>NUCLEOTIDE SEQUENCE</scope>
    <source>
        <strain evidence="1">BR149</strain>
    </source>
</reference>
<dbReference type="RefSeq" id="WP_167695594.1">
    <property type="nucleotide sequence ID" value="NZ_CP118181.1"/>
</dbReference>
<evidence type="ECO:0000313" key="1">
    <source>
        <dbReference type="EMBL" id="NIZ69505.1"/>
    </source>
</evidence>
<dbReference type="AlphaFoldDB" id="A0A968GKH2"/>
<name>A0A968GKH2_9SPIO</name>
<dbReference type="Proteomes" id="UP000778951">
    <property type="component" value="Unassembled WGS sequence"/>
</dbReference>
<sequence length="301" mass="35910">MSKLEHLIHTLRQIEPLDWEAMLRKRYPSLHHAEVLAVWLWEIFAISYSKSELKAKDYLDFLAIATELFRKVIDESRSFSDVVTAWQPENKAEEYIKSLLQEAIKKRGEDFIMARVERWQSVEIFAWRKWYLMNTFVRNYLSQEPHFPKDLLRDINWTSNDLATYLINDKHTDPIKKLKKGEIALFEDFLVTTFAPEYEVPLNAQDNASTIHRDARFKARILATQKLLHYHHQLRNVEWLAYGWQAVEINKFKYKWKEEESALQKCNEIAQAYQLKANPQVYATYLIESSYHRYLQGGVYV</sequence>
<evidence type="ECO:0000313" key="2">
    <source>
        <dbReference type="Proteomes" id="UP000778951"/>
    </source>
</evidence>
<keyword evidence="2" id="KW-1185">Reference proteome</keyword>
<proteinExistence type="predicted"/>
<organism evidence="1 2">
    <name type="scientific">Entomospira culicis</name>
    <dbReference type="NCBI Taxonomy" id="2719989"/>
    <lineage>
        <taxon>Bacteria</taxon>
        <taxon>Pseudomonadati</taxon>
        <taxon>Spirochaetota</taxon>
        <taxon>Spirochaetia</taxon>
        <taxon>Spirochaetales</taxon>
        <taxon>Spirochaetaceae</taxon>
        <taxon>Entomospira</taxon>
    </lineage>
</organism>